<keyword evidence="1" id="KW-0597">Phosphoprotein</keyword>
<dbReference type="STRING" id="425265.A8PYQ4"/>
<dbReference type="InParanoid" id="A8PYQ4"/>
<protein>
    <recommendedName>
        <fullName evidence="3">BCD1 alpha/beta domain-containing protein</fullName>
    </recommendedName>
</protein>
<organism evidence="4 5">
    <name type="scientific">Malassezia globosa (strain ATCC MYA-4612 / CBS 7966)</name>
    <name type="common">Dandruff-associated fungus</name>
    <dbReference type="NCBI Taxonomy" id="425265"/>
    <lineage>
        <taxon>Eukaryota</taxon>
        <taxon>Fungi</taxon>
        <taxon>Dikarya</taxon>
        <taxon>Basidiomycota</taxon>
        <taxon>Ustilaginomycotina</taxon>
        <taxon>Malasseziomycetes</taxon>
        <taxon>Malasseziales</taxon>
        <taxon>Malasseziaceae</taxon>
        <taxon>Malassezia</taxon>
    </lineage>
</organism>
<gene>
    <name evidence="4" type="ORF">MGL_1705</name>
</gene>
<dbReference type="AlphaFoldDB" id="A8PYQ4"/>
<name>A8PYQ4_MALGO</name>
<dbReference type="OMA" id="DYQFLNQ"/>
<evidence type="ECO:0000259" key="3">
    <source>
        <dbReference type="Pfam" id="PF25790"/>
    </source>
</evidence>
<accession>A8PYQ4</accession>
<dbReference type="VEuPathDB" id="FungiDB:MGL_1705"/>
<dbReference type="GO" id="GO:0000463">
    <property type="term" value="P:maturation of LSU-rRNA from tricistronic rRNA transcript (SSU-rRNA, 5.8S rRNA, LSU-rRNA)"/>
    <property type="evidence" value="ECO:0007669"/>
    <property type="project" value="TreeGrafter"/>
</dbReference>
<feature type="region of interest" description="Disordered" evidence="2">
    <location>
        <begin position="341"/>
        <end position="383"/>
    </location>
</feature>
<dbReference type="EMBL" id="AAYY01000004">
    <property type="protein sequence ID" value="EDP44308.1"/>
    <property type="molecule type" value="Genomic_DNA"/>
</dbReference>
<dbReference type="GO" id="GO:0048254">
    <property type="term" value="P:snoRNA localization"/>
    <property type="evidence" value="ECO:0007669"/>
    <property type="project" value="TreeGrafter"/>
</dbReference>
<feature type="domain" description="BCD1 alpha/beta" evidence="3">
    <location>
        <begin position="59"/>
        <end position="109"/>
    </location>
</feature>
<evidence type="ECO:0000256" key="2">
    <source>
        <dbReference type="SAM" id="MobiDB-lite"/>
    </source>
</evidence>
<dbReference type="RefSeq" id="XP_001731522.1">
    <property type="nucleotide sequence ID" value="XM_001731470.1"/>
</dbReference>
<evidence type="ECO:0000313" key="5">
    <source>
        <dbReference type="Proteomes" id="UP000008837"/>
    </source>
</evidence>
<keyword evidence="5" id="KW-1185">Reference proteome</keyword>
<dbReference type="GO" id="GO:0000492">
    <property type="term" value="P:box C/D snoRNP assembly"/>
    <property type="evidence" value="ECO:0007669"/>
    <property type="project" value="TreeGrafter"/>
</dbReference>
<sequence length="420" mass="46730">MNAYDYNQMMEDYQFLNQVGRMVSSTGRAIYDAKLMNGVPNGLPGSSTRHVPVTQQRREALAKQLAFHKLPIMLLPDGMSKRKMNRTQWDAKRRCMLYTAQITFPCAPSQPNNPLSHIQKGGWLIHRLEGSVDMTICVLSEMERICARMNNMSLSQWKSHQSDPERAPKRIKSESATPALISPSVWSSLGVPYASAHERGILPENSVMLLHVYEKRLRNESSAKFLDWWIRKGSALESSNCVHSPTPSEPSIVPPHVLDAVSQLRPDKNDVAKSPGSSTLRQCYVRIEPGLSFEKVLRSIPTAYGIVEFFELEIWDIEACRDAERRNHVCILPLEPHETVPENASRPRNHVRHNEAPGASCMNPAENNKDPNKNTNGIGAGSTTNVATLANTTVSCTATSDPPSSITTLVAYSSDSETEP</sequence>
<dbReference type="GO" id="GO:0005634">
    <property type="term" value="C:nucleus"/>
    <property type="evidence" value="ECO:0007669"/>
    <property type="project" value="TreeGrafter"/>
</dbReference>
<dbReference type="PANTHER" id="PTHR13483:SF3">
    <property type="entry name" value="BOX C_D SNORNA PROTEIN 1"/>
    <property type="match status" value="1"/>
</dbReference>
<dbReference type="GeneID" id="5855829"/>
<evidence type="ECO:0000313" key="4">
    <source>
        <dbReference type="EMBL" id="EDP44308.1"/>
    </source>
</evidence>
<dbReference type="GO" id="GO:0070761">
    <property type="term" value="C:pre-snoRNP complex"/>
    <property type="evidence" value="ECO:0007669"/>
    <property type="project" value="TreeGrafter"/>
</dbReference>
<comment type="caution">
    <text evidence="4">The sequence shown here is derived from an EMBL/GenBank/DDBJ whole genome shotgun (WGS) entry which is preliminary data.</text>
</comment>
<reference evidence="4 5" key="1">
    <citation type="journal article" date="2007" name="Proc. Natl. Acad. Sci. U.S.A.">
        <title>Dandruff-associated Malassezia genomes reveal convergent and divergent virulence traits shared with plant and human fungal pathogens.</title>
        <authorList>
            <person name="Xu J."/>
            <person name="Saunders C.W."/>
            <person name="Hu P."/>
            <person name="Grant R.A."/>
            <person name="Boekhout T."/>
            <person name="Kuramae E.E."/>
            <person name="Kronstad J.W."/>
            <person name="Deangelis Y.M."/>
            <person name="Reeder N.L."/>
            <person name="Johnstone K.R."/>
            <person name="Leland M."/>
            <person name="Fieno A.M."/>
            <person name="Begley W.M."/>
            <person name="Sun Y."/>
            <person name="Lacey M.P."/>
            <person name="Chaudhary T."/>
            <person name="Keough T."/>
            <person name="Chu L."/>
            <person name="Sears R."/>
            <person name="Yuan B."/>
            <person name="Dawson T.L.Jr."/>
        </authorList>
    </citation>
    <scope>NUCLEOTIDE SEQUENCE [LARGE SCALE GENOMIC DNA]</scope>
    <source>
        <strain evidence="5">ATCC MYA-4612 / CBS 7966</strain>
    </source>
</reference>
<dbReference type="OrthoDB" id="272357at2759"/>
<dbReference type="Proteomes" id="UP000008837">
    <property type="component" value="Unassembled WGS sequence"/>
</dbReference>
<dbReference type="KEGG" id="mgl:MGL_1705"/>
<dbReference type="InterPro" id="IPR051639">
    <property type="entry name" value="BCD1"/>
</dbReference>
<dbReference type="InterPro" id="IPR057721">
    <property type="entry name" value="BCD1_alpha/beta"/>
</dbReference>
<evidence type="ECO:0000256" key="1">
    <source>
        <dbReference type="ARBA" id="ARBA00022553"/>
    </source>
</evidence>
<feature type="region of interest" description="Disordered" evidence="2">
    <location>
        <begin position="396"/>
        <end position="420"/>
    </location>
</feature>
<dbReference type="PANTHER" id="PTHR13483">
    <property type="entry name" value="BOX C_D SNORNA PROTEIN 1-RELATED"/>
    <property type="match status" value="1"/>
</dbReference>
<proteinExistence type="predicted"/>
<dbReference type="Pfam" id="PF25790">
    <property type="entry name" value="BCD1"/>
    <property type="match status" value="1"/>
</dbReference>